<reference evidence="1 2" key="1">
    <citation type="submission" date="2024-02" db="EMBL/GenBank/DDBJ databases">
        <authorList>
            <person name="Vignale AGUSTIN F."/>
            <person name="Sosa J E."/>
            <person name="Modenutti C."/>
        </authorList>
    </citation>
    <scope>NUCLEOTIDE SEQUENCE [LARGE SCALE GENOMIC DNA]</scope>
</reference>
<proteinExistence type="predicted"/>
<evidence type="ECO:0000313" key="2">
    <source>
        <dbReference type="Proteomes" id="UP001642360"/>
    </source>
</evidence>
<dbReference type="Proteomes" id="UP001642360">
    <property type="component" value="Unassembled WGS sequence"/>
</dbReference>
<protein>
    <submittedName>
        <fullName evidence="1">Uncharacterized protein</fullName>
    </submittedName>
</protein>
<keyword evidence="2" id="KW-1185">Reference proteome</keyword>
<dbReference type="EMBL" id="CAUOFW020008168">
    <property type="protein sequence ID" value="CAK9181771.1"/>
    <property type="molecule type" value="Genomic_DNA"/>
</dbReference>
<gene>
    <name evidence="1" type="ORF">ILEXP_LOCUS51884</name>
</gene>
<accession>A0ABC8UL28</accession>
<dbReference type="AlphaFoldDB" id="A0ABC8UL28"/>
<comment type="caution">
    <text evidence="1">The sequence shown here is derived from an EMBL/GenBank/DDBJ whole genome shotgun (WGS) entry which is preliminary data.</text>
</comment>
<sequence>MYVNSMLRDTVLMQSVEGMKVVCHDLAQATSGPKGSAMDDIVKDADHLVSCLADKARTDPV</sequence>
<evidence type="ECO:0000313" key="1">
    <source>
        <dbReference type="EMBL" id="CAK9181771.1"/>
    </source>
</evidence>
<name>A0ABC8UL28_9AQUA</name>
<organism evidence="1 2">
    <name type="scientific">Ilex paraguariensis</name>
    <name type="common">yerba mate</name>
    <dbReference type="NCBI Taxonomy" id="185542"/>
    <lineage>
        <taxon>Eukaryota</taxon>
        <taxon>Viridiplantae</taxon>
        <taxon>Streptophyta</taxon>
        <taxon>Embryophyta</taxon>
        <taxon>Tracheophyta</taxon>
        <taxon>Spermatophyta</taxon>
        <taxon>Magnoliopsida</taxon>
        <taxon>eudicotyledons</taxon>
        <taxon>Gunneridae</taxon>
        <taxon>Pentapetalae</taxon>
        <taxon>asterids</taxon>
        <taxon>campanulids</taxon>
        <taxon>Aquifoliales</taxon>
        <taxon>Aquifoliaceae</taxon>
        <taxon>Ilex</taxon>
    </lineage>
</organism>